<evidence type="ECO:0000313" key="6">
    <source>
        <dbReference type="EMBL" id="MCY1136844.1"/>
    </source>
</evidence>
<keyword evidence="1 5" id="KW-0436">Ligase</keyword>
<dbReference type="GO" id="GO:0016874">
    <property type="term" value="F:ligase activity"/>
    <property type="evidence" value="ECO:0007669"/>
    <property type="project" value="UniProtKB-KW"/>
</dbReference>
<dbReference type="HAMAP" id="MF_01609">
    <property type="entry name" value="Glu_cys_ligase_2"/>
    <property type="match status" value="1"/>
</dbReference>
<dbReference type="PANTHER" id="PTHR36510">
    <property type="entry name" value="GLUTAMATE--CYSTEINE LIGASE 2-RELATED"/>
    <property type="match status" value="1"/>
</dbReference>
<comment type="catalytic activity">
    <reaction evidence="4 5">
        <text>L-cysteine + L-glutamate + ATP = gamma-L-glutamyl-L-cysteine + ADP + phosphate + H(+)</text>
        <dbReference type="Rhea" id="RHEA:13285"/>
        <dbReference type="ChEBI" id="CHEBI:15378"/>
        <dbReference type="ChEBI" id="CHEBI:29985"/>
        <dbReference type="ChEBI" id="CHEBI:30616"/>
        <dbReference type="ChEBI" id="CHEBI:35235"/>
        <dbReference type="ChEBI" id="CHEBI:43474"/>
        <dbReference type="ChEBI" id="CHEBI:58173"/>
        <dbReference type="ChEBI" id="CHEBI:456216"/>
        <dbReference type="EC" id="6.3.2.2"/>
    </reaction>
</comment>
<reference evidence="6" key="1">
    <citation type="submission" date="2022-11" db="EMBL/GenBank/DDBJ databases">
        <authorList>
            <person name="Somphong A."/>
            <person name="Phongsopitanun W."/>
        </authorList>
    </citation>
    <scope>NUCLEOTIDE SEQUENCE</scope>
    <source>
        <strain evidence="6">Pm04-4</strain>
    </source>
</reference>
<gene>
    <name evidence="6" type="ORF">OWR29_02460</name>
</gene>
<evidence type="ECO:0000256" key="2">
    <source>
        <dbReference type="ARBA" id="ARBA00022741"/>
    </source>
</evidence>
<name>A0ABT4ARG8_9ACTN</name>
<dbReference type="InterPro" id="IPR011793">
    <property type="entry name" value="YbdK"/>
</dbReference>
<dbReference type="RefSeq" id="WP_267560623.1">
    <property type="nucleotide sequence ID" value="NZ_JAPNTZ010000001.1"/>
</dbReference>
<evidence type="ECO:0000256" key="3">
    <source>
        <dbReference type="ARBA" id="ARBA00022840"/>
    </source>
</evidence>
<dbReference type="EMBL" id="JAPNTZ010000001">
    <property type="protein sequence ID" value="MCY1136844.1"/>
    <property type="molecule type" value="Genomic_DNA"/>
</dbReference>
<dbReference type="PANTHER" id="PTHR36510:SF1">
    <property type="entry name" value="GLUTAMATE--CYSTEINE LIGASE 2-RELATED"/>
    <property type="match status" value="1"/>
</dbReference>
<dbReference type="Gene3D" id="3.30.590.20">
    <property type="match status" value="1"/>
</dbReference>
<keyword evidence="3 5" id="KW-0067">ATP-binding</keyword>
<evidence type="ECO:0000313" key="7">
    <source>
        <dbReference type="Proteomes" id="UP001151002"/>
    </source>
</evidence>
<dbReference type="EC" id="6.3.2.2" evidence="5"/>
<keyword evidence="7" id="KW-1185">Reference proteome</keyword>
<accession>A0ABT4ARG8</accession>
<dbReference type="InterPro" id="IPR050141">
    <property type="entry name" value="GCL_type2/YbdK_subfam"/>
</dbReference>
<protein>
    <recommendedName>
        <fullName evidence="5">Putative glutamate--cysteine ligase 2</fullName>
        <ecNumber evidence="5">6.3.2.2</ecNumber>
    </recommendedName>
    <alternativeName>
        <fullName evidence="5">Gamma-glutamylcysteine synthetase 2</fullName>
        <shortName evidence="5">GCS 2</shortName>
        <shortName evidence="5">Gamma-GCS 2</shortName>
    </alternativeName>
</protein>
<organism evidence="6 7">
    <name type="scientific">Paractinoplanes pyxinae</name>
    <dbReference type="NCBI Taxonomy" id="2997416"/>
    <lineage>
        <taxon>Bacteria</taxon>
        <taxon>Bacillati</taxon>
        <taxon>Actinomycetota</taxon>
        <taxon>Actinomycetes</taxon>
        <taxon>Micromonosporales</taxon>
        <taxon>Micromonosporaceae</taxon>
        <taxon>Paractinoplanes</taxon>
    </lineage>
</organism>
<evidence type="ECO:0000256" key="4">
    <source>
        <dbReference type="ARBA" id="ARBA00048819"/>
    </source>
</evidence>
<comment type="similarity">
    <text evidence="5">Belongs to the glutamate--cysteine ligase type 2 family. YbdK subfamily.</text>
</comment>
<dbReference type="SUPFAM" id="SSF55931">
    <property type="entry name" value="Glutamine synthetase/guanido kinase"/>
    <property type="match status" value="1"/>
</dbReference>
<keyword evidence="2 5" id="KW-0547">Nucleotide-binding</keyword>
<sequence length="355" mass="38412">MTREGTEQVLTMGVEEEFLLLEPDGTPAPVAPAVVRRAGLDEQIKPEFMAYQVETATAVVTDLAGLGRELRRLRLIAAEAADREGVRLVASGAVPFASGPQVVVTDSERYRDLARRFPGAAAYGTACGCHVHIGVADRELATAVLTRLRPWLPALLALTVNSPIAGGGDTGWASYRYHAQMRWPTFRPPGIWAGADRYDEAVRALIATGAAADASGIYFLARLSPRYPTIEVRVGDTCLEAHDTVLFAAAVRALVATLIEDVRRRVKVLPEREATIRAHLLNAAFGHTGTAALLRRIEPELDRTGETDEVHAGFERLRRTGTGADRQRRLWRAYGASKSFVDALAEATAPVAAVN</sequence>
<evidence type="ECO:0000256" key="1">
    <source>
        <dbReference type="ARBA" id="ARBA00022598"/>
    </source>
</evidence>
<dbReference type="NCBIfam" id="TIGR02050">
    <property type="entry name" value="gshA_cyan_rel"/>
    <property type="match status" value="1"/>
</dbReference>
<comment type="function">
    <text evidence="5">ATP-dependent carboxylate-amine ligase which exhibits weak glutamate--cysteine ligase activity.</text>
</comment>
<proteinExistence type="inferred from homology"/>
<comment type="caution">
    <text evidence="6">The sequence shown here is derived from an EMBL/GenBank/DDBJ whole genome shotgun (WGS) entry which is preliminary data.</text>
</comment>
<dbReference type="InterPro" id="IPR014746">
    <property type="entry name" value="Gln_synth/guanido_kin_cat_dom"/>
</dbReference>
<dbReference type="Pfam" id="PF04107">
    <property type="entry name" value="GCS2"/>
    <property type="match status" value="1"/>
</dbReference>
<dbReference type="InterPro" id="IPR006336">
    <property type="entry name" value="GCS2"/>
</dbReference>
<dbReference type="Proteomes" id="UP001151002">
    <property type="component" value="Unassembled WGS sequence"/>
</dbReference>
<evidence type="ECO:0000256" key="5">
    <source>
        <dbReference type="HAMAP-Rule" id="MF_01609"/>
    </source>
</evidence>